<sequence>MKISIVKSFGNSFMVHFEAVLQPNIESIFSKTDDYKIGDILPVTQISLEDDTEIPLRSMYLTVLNSELGIKDIAVTILQNIDMEFKLNVVSNDTYLLVG</sequence>
<accession>A0ABV4V8R6</accession>
<comment type="caution">
    <text evidence="1">The sequence shown here is derived from an EMBL/GenBank/DDBJ whole genome shotgun (WGS) entry which is preliminary data.</text>
</comment>
<dbReference type="EMBL" id="JBHDLN010000016">
    <property type="protein sequence ID" value="MFB0845744.1"/>
    <property type="molecule type" value="Genomic_DNA"/>
</dbReference>
<reference evidence="1 2" key="1">
    <citation type="submission" date="2024-09" db="EMBL/GenBank/DDBJ databases">
        <authorList>
            <person name="Makale K.P.P."/>
            <person name="Makhzoum A."/>
            <person name="Rantong G."/>
            <person name="Rahube T.O."/>
        </authorList>
    </citation>
    <scope>NUCLEOTIDE SEQUENCE [LARGE SCALE GENOMIC DNA]</scope>
    <source>
        <strain evidence="1 2">KM_D13</strain>
    </source>
</reference>
<keyword evidence="2" id="KW-1185">Reference proteome</keyword>
<name>A0ABV4V8R6_9BACL</name>
<dbReference type="RefSeq" id="WP_373955793.1">
    <property type="nucleotide sequence ID" value="NZ_JBHDLN010000016.1"/>
</dbReference>
<protein>
    <submittedName>
        <fullName evidence="1">Uncharacterized protein</fullName>
    </submittedName>
</protein>
<evidence type="ECO:0000313" key="1">
    <source>
        <dbReference type="EMBL" id="MFB0845744.1"/>
    </source>
</evidence>
<evidence type="ECO:0000313" key="2">
    <source>
        <dbReference type="Proteomes" id="UP001575622"/>
    </source>
</evidence>
<organism evidence="1 2">
    <name type="scientific">Paenibacillus oleatilyticus</name>
    <dbReference type="NCBI Taxonomy" id="2594886"/>
    <lineage>
        <taxon>Bacteria</taxon>
        <taxon>Bacillati</taxon>
        <taxon>Bacillota</taxon>
        <taxon>Bacilli</taxon>
        <taxon>Bacillales</taxon>
        <taxon>Paenibacillaceae</taxon>
        <taxon>Paenibacillus</taxon>
    </lineage>
</organism>
<dbReference type="Proteomes" id="UP001575622">
    <property type="component" value="Unassembled WGS sequence"/>
</dbReference>
<proteinExistence type="predicted"/>
<gene>
    <name evidence="1" type="ORF">ACEU3E_26510</name>
</gene>